<keyword evidence="2" id="KW-1185">Reference proteome</keyword>
<comment type="caution">
    <text evidence="1">The sequence shown here is derived from an EMBL/GenBank/DDBJ whole genome shotgun (WGS) entry which is preliminary data.</text>
</comment>
<gene>
    <name evidence="1" type="primary">CSH_0347</name>
    <name evidence="1" type="ORF">TNCT_475621</name>
</gene>
<evidence type="ECO:0000313" key="2">
    <source>
        <dbReference type="Proteomes" id="UP000887116"/>
    </source>
</evidence>
<dbReference type="EMBL" id="BMAO01024505">
    <property type="protein sequence ID" value="GFQ95797.1"/>
    <property type="molecule type" value="Genomic_DNA"/>
</dbReference>
<dbReference type="OrthoDB" id="428774at2759"/>
<accession>A0A8X6G409</accession>
<dbReference type="AlphaFoldDB" id="A0A8X6G409"/>
<reference evidence="1" key="1">
    <citation type="submission" date="2020-07" db="EMBL/GenBank/DDBJ databases">
        <title>Multicomponent nature underlies the extraordinary mechanical properties of spider dragline silk.</title>
        <authorList>
            <person name="Kono N."/>
            <person name="Nakamura H."/>
            <person name="Mori M."/>
            <person name="Yoshida Y."/>
            <person name="Ohtoshi R."/>
            <person name="Malay A.D."/>
            <person name="Moran D.A.P."/>
            <person name="Tomita M."/>
            <person name="Numata K."/>
            <person name="Arakawa K."/>
        </authorList>
    </citation>
    <scope>NUCLEOTIDE SEQUENCE</scope>
</reference>
<name>A0A8X6G409_TRICU</name>
<evidence type="ECO:0000313" key="1">
    <source>
        <dbReference type="EMBL" id="GFQ95797.1"/>
    </source>
</evidence>
<sequence>MEDSRKPRKSNSCNFMRQFRDKNTRELKNLTASQFMEVWSHYDRD</sequence>
<organism evidence="1 2">
    <name type="scientific">Trichonephila clavata</name>
    <name type="common">Joro spider</name>
    <name type="synonym">Nephila clavata</name>
    <dbReference type="NCBI Taxonomy" id="2740835"/>
    <lineage>
        <taxon>Eukaryota</taxon>
        <taxon>Metazoa</taxon>
        <taxon>Ecdysozoa</taxon>
        <taxon>Arthropoda</taxon>
        <taxon>Chelicerata</taxon>
        <taxon>Arachnida</taxon>
        <taxon>Araneae</taxon>
        <taxon>Araneomorphae</taxon>
        <taxon>Entelegynae</taxon>
        <taxon>Araneoidea</taxon>
        <taxon>Nephilidae</taxon>
        <taxon>Trichonephila</taxon>
    </lineage>
</organism>
<protein>
    <submittedName>
        <fullName evidence="1">Putative calbindin-32</fullName>
    </submittedName>
</protein>
<dbReference type="Proteomes" id="UP000887116">
    <property type="component" value="Unassembled WGS sequence"/>
</dbReference>
<proteinExistence type="predicted"/>
<feature type="non-terminal residue" evidence="1">
    <location>
        <position position="45"/>
    </location>
</feature>